<dbReference type="AlphaFoldDB" id="A0A517SMQ8"/>
<dbReference type="RefSeq" id="WP_145034757.1">
    <property type="nucleotide sequence ID" value="NZ_CP036271.1"/>
</dbReference>
<feature type="compositionally biased region" description="Polar residues" evidence="1">
    <location>
        <begin position="290"/>
        <end position="301"/>
    </location>
</feature>
<evidence type="ECO:0000256" key="1">
    <source>
        <dbReference type="SAM" id="MobiDB-lite"/>
    </source>
</evidence>
<accession>A0A517SMQ8</accession>
<evidence type="ECO:0000313" key="2">
    <source>
        <dbReference type="EMBL" id="QDT57407.1"/>
    </source>
</evidence>
<dbReference type="Gene3D" id="3.40.1350.10">
    <property type="match status" value="1"/>
</dbReference>
<reference evidence="2 3" key="1">
    <citation type="submission" date="2019-02" db="EMBL/GenBank/DDBJ databases">
        <title>Deep-cultivation of Planctomycetes and their phenomic and genomic characterization uncovers novel biology.</title>
        <authorList>
            <person name="Wiegand S."/>
            <person name="Jogler M."/>
            <person name="Boedeker C."/>
            <person name="Pinto D."/>
            <person name="Vollmers J."/>
            <person name="Rivas-Marin E."/>
            <person name="Kohn T."/>
            <person name="Peeters S.H."/>
            <person name="Heuer A."/>
            <person name="Rast P."/>
            <person name="Oberbeckmann S."/>
            <person name="Bunk B."/>
            <person name="Jeske O."/>
            <person name="Meyerdierks A."/>
            <person name="Storesund J.E."/>
            <person name="Kallscheuer N."/>
            <person name="Luecker S."/>
            <person name="Lage O.M."/>
            <person name="Pohl T."/>
            <person name="Merkel B.J."/>
            <person name="Hornburger P."/>
            <person name="Mueller R.-W."/>
            <person name="Bruemmer F."/>
            <person name="Labrenz M."/>
            <person name="Spormann A.M."/>
            <person name="Op den Camp H."/>
            <person name="Overmann J."/>
            <person name="Amann R."/>
            <person name="Jetten M.S.M."/>
            <person name="Mascher T."/>
            <person name="Medema M.H."/>
            <person name="Devos D.P."/>
            <person name="Kaster A.-K."/>
            <person name="Ovreas L."/>
            <person name="Rohde M."/>
            <person name="Galperin M.Y."/>
            <person name="Jogler C."/>
        </authorList>
    </citation>
    <scope>NUCLEOTIDE SEQUENCE [LARGE SCALE GENOMIC DNA]</scope>
    <source>
        <strain evidence="2 3">Pan44</strain>
    </source>
</reference>
<organism evidence="2 3">
    <name type="scientific">Caulifigura coniformis</name>
    <dbReference type="NCBI Taxonomy" id="2527983"/>
    <lineage>
        <taxon>Bacteria</taxon>
        <taxon>Pseudomonadati</taxon>
        <taxon>Planctomycetota</taxon>
        <taxon>Planctomycetia</taxon>
        <taxon>Planctomycetales</taxon>
        <taxon>Planctomycetaceae</taxon>
        <taxon>Caulifigura</taxon>
    </lineage>
</organism>
<dbReference type="KEGG" id="ccos:Pan44_54760"/>
<dbReference type="OrthoDB" id="3193269at2"/>
<proteinExistence type="predicted"/>
<dbReference type="Proteomes" id="UP000315700">
    <property type="component" value="Chromosome"/>
</dbReference>
<protein>
    <submittedName>
        <fullName evidence="2">Uncharacterized protein</fullName>
    </submittedName>
</protein>
<feature type="region of interest" description="Disordered" evidence="1">
    <location>
        <begin position="260"/>
        <end position="301"/>
    </location>
</feature>
<dbReference type="EMBL" id="CP036271">
    <property type="protein sequence ID" value="QDT57407.1"/>
    <property type="molecule type" value="Genomic_DNA"/>
</dbReference>
<name>A0A517SMQ8_9PLAN</name>
<dbReference type="InterPro" id="IPR011856">
    <property type="entry name" value="tRNA_endonuc-like_dom_sf"/>
</dbReference>
<dbReference type="GO" id="GO:0003676">
    <property type="term" value="F:nucleic acid binding"/>
    <property type="evidence" value="ECO:0007669"/>
    <property type="project" value="InterPro"/>
</dbReference>
<evidence type="ECO:0000313" key="3">
    <source>
        <dbReference type="Proteomes" id="UP000315700"/>
    </source>
</evidence>
<sequence>MQRYFYAATVSGFCDASEAEILGQLAVNNAFDLETTQRDAWVQQIHILKQTLTTLGRHPGHIYFEYTIPRVGKRVDCILLMDGVIFVIEFKVGESKFDSHDVDQVWDYALDLKNFHETSHHRVITPILVATEAPNARTEFTPSLAEDQVVHPLYCNSETLAAAIQAVATFRPVADSDLSDWQHGRYLPTPTIIEAAMALYRGHSVEDISRRDAEAANLTVTGYHRLLCNRCGNSRQRFLREWTANSPSAACRRTAPIASTRGDPLAVSRPPAPARSSVTNGSYPAFRGFPSSSKSNVFSPA</sequence>
<dbReference type="InParanoid" id="A0A517SMQ8"/>
<gene>
    <name evidence="2" type="ORF">Pan44_54760</name>
</gene>
<keyword evidence="3" id="KW-1185">Reference proteome</keyword>